<feature type="transmembrane region" description="Helical" evidence="7">
    <location>
        <begin position="440"/>
        <end position="459"/>
    </location>
</feature>
<evidence type="ECO:0000256" key="2">
    <source>
        <dbReference type="ARBA" id="ARBA00009965"/>
    </source>
</evidence>
<feature type="compositionally biased region" description="Polar residues" evidence="6">
    <location>
        <begin position="972"/>
        <end position="981"/>
    </location>
</feature>
<feature type="region of interest" description="Disordered" evidence="6">
    <location>
        <begin position="968"/>
        <end position="987"/>
    </location>
</feature>
<dbReference type="PANTHER" id="PTHR11706">
    <property type="entry name" value="SOLUTE CARRIER PROTEIN FAMILY 11 MEMBER"/>
    <property type="match status" value="1"/>
</dbReference>
<feature type="compositionally biased region" description="Polar residues" evidence="6">
    <location>
        <begin position="1298"/>
        <end position="1307"/>
    </location>
</feature>
<evidence type="ECO:0000313" key="9">
    <source>
        <dbReference type="RefSeq" id="XP_031378872.1"/>
    </source>
</evidence>
<dbReference type="GO" id="GO:0005384">
    <property type="term" value="F:manganese ion transmembrane transporter activity"/>
    <property type="evidence" value="ECO:0007669"/>
    <property type="project" value="TreeGrafter"/>
</dbReference>
<evidence type="ECO:0000256" key="7">
    <source>
        <dbReference type="SAM" id="Phobius"/>
    </source>
</evidence>
<feature type="region of interest" description="Disordered" evidence="6">
    <location>
        <begin position="712"/>
        <end position="769"/>
    </location>
</feature>
<accession>A0A6P8CCV8</accession>
<feature type="transmembrane region" description="Helical" evidence="7">
    <location>
        <begin position="52"/>
        <end position="71"/>
    </location>
</feature>
<sequence length="1307" mass="142515">MESETSSSKNLPVVIHRLLPAFVPALLISIGYVDPGRWAAFIEGGARFGFDLVALMLVFNFAAILCQYLSARIGVVTGRDLAEICSNEYDRYTCALLGIQTEFSVIASDLTMILGIAHGLNLLLGVDLFSCVFLTAMDAVFYPILATLMENYKAKFVCSFMAGSVLFAYVSGIFVSQPEISLSVNGILTKLSGESTFALMSLLGASVLPQNFYLHSALVRQQNHVEANISKETLCHDHFFATFCIFSGVFLASYMLMNSAANVFYSTGLVLLTFQDALTLVEQVFRIPIAPFLFLLVLHGSSQVTALTWSLGGEVILHDFFRLEIPSWLHRVTIRITAIIPAIYCVWNTGAEGVYQLLIFTQVMVALTLPPSLIPLFRIASSRKVMGSHKMSPLTEFLALITFIGMLGLNIIFVVEMVFGNSDWAGNLRWNFGGNSSTPYVFLLVTACVSLSLMLWLAATPLKSASAQLNTQGWSQDMHEPVQEAISMGRDMSDLGDISYICKEQENAQEIRASPEIGKLSKSHPVKLVENLDIDLPEVNQSDEERRLTTIKENKPTTSPEEPALFKQPVPGPELNLPNEIWEGTMRETKAENTKAVEPVEKTLKIEGEVQMKGDNEGYVWDAEEVPKGAPGSAPLVTSEGPGSFRSLCGKSDDGGTGAGSLSRLAGLGRAARRQLAAILDEFWGQLYDFHGYATAEAKAKKLDILLGIDPKASPMKTESTNSRSESAGSYYPSLSGRGGTNSLVGSSLYDTPEQQQRVPGSLESSQYGVQRGSASSSLWSSQMRLLDAYVQSSTRGPHLGLDSGERRYYSLRLPQASEGWDNQPATIHGYQMASYLNCMAADRKNDRFNGDFPTHNTLSPAPTSYKDSHGYALGQKLQNGLNPLQTPTYHKIGVSGVSGNDLIQAERSFYENLPASPSPNVGSPPNTKKYHSLPDISGISVYHRDKNVQWDSGIGLGLGSSPNRTAYEPSLLSSSPSRMGTSPLAFDDLSPSGKYRDALSMQLTSSSDTSSLWSRQPFEQFGVADKTLSVGGVIGNRPNSSSTTKEAVSVVESEANLLKSLRHCIRKLLKLEGADWLFKQNDGADEDLIDRVAAREKFIYEAENREMMTRVSPISEPQGSFGTLLVSSVPQCGDDCIWKSELVVSFGVWCIHRILDLSIMESRPELWGKYTYVLNRLQGIIDLAFAKPRVPMSPCFCLQIPASSFQQQSTTLTGSNGQLPPTSKPGRGKCTTAPMLLDVIKDVEIAVSSRKGRTGTAAGDVAFPKGKENLASVLKRYKRKLANKPAGGHESSGSRKIPTTSGLYGQ</sequence>
<feature type="region of interest" description="Disordered" evidence="6">
    <location>
        <begin position="554"/>
        <end position="574"/>
    </location>
</feature>
<feature type="transmembrane region" description="Helical" evidence="7">
    <location>
        <begin position="122"/>
        <end position="144"/>
    </location>
</feature>
<dbReference type="OrthoDB" id="409173at2759"/>
<comment type="similarity">
    <text evidence="2">Belongs to the NRAMP (TC 2.A.55) family.</text>
</comment>
<dbReference type="GO" id="GO:0009873">
    <property type="term" value="P:ethylene-activated signaling pathway"/>
    <property type="evidence" value="ECO:0007669"/>
    <property type="project" value="InterPro"/>
</dbReference>
<protein>
    <submittedName>
        <fullName evidence="9 10">Ethylene-insensitive protein 2 isoform X1</fullName>
    </submittedName>
</protein>
<dbReference type="GeneID" id="116194251"/>
<feature type="region of interest" description="Disordered" evidence="6">
    <location>
        <begin position="1282"/>
        <end position="1307"/>
    </location>
</feature>
<keyword evidence="3 7" id="KW-0812">Transmembrane</keyword>
<dbReference type="GO" id="GO:0034755">
    <property type="term" value="P:iron ion transmembrane transport"/>
    <property type="evidence" value="ECO:0007669"/>
    <property type="project" value="TreeGrafter"/>
</dbReference>
<evidence type="ECO:0000313" key="8">
    <source>
        <dbReference type="Proteomes" id="UP000515151"/>
    </source>
</evidence>
<comment type="subcellular location">
    <subcellularLocation>
        <location evidence="1">Membrane</location>
        <topology evidence="1">Multi-pass membrane protein</topology>
    </subcellularLocation>
</comment>
<feature type="transmembrane region" description="Helical" evidence="7">
    <location>
        <begin position="156"/>
        <end position="176"/>
    </location>
</feature>
<keyword evidence="5 7" id="KW-0472">Membrane</keyword>
<dbReference type="RefSeq" id="XP_031378873.1">
    <property type="nucleotide sequence ID" value="XM_031523013.1"/>
</dbReference>
<reference evidence="8" key="1">
    <citation type="journal article" date="2020" name="Plant Biotechnol. J.">
        <title>The pomegranate (Punica granatum L.) draft genome dissects genetic divergence between soft- and hard-seeded cultivars.</title>
        <authorList>
            <person name="Luo X."/>
            <person name="Li H."/>
            <person name="Wu Z."/>
            <person name="Yao W."/>
            <person name="Zhao P."/>
            <person name="Cao D."/>
            <person name="Yu H."/>
            <person name="Li K."/>
            <person name="Poudel K."/>
            <person name="Zhao D."/>
            <person name="Zhang F."/>
            <person name="Xia X."/>
            <person name="Chen L."/>
            <person name="Wang Q."/>
            <person name="Jing D."/>
            <person name="Cao S."/>
        </authorList>
    </citation>
    <scope>NUCLEOTIDE SEQUENCE [LARGE SCALE GENOMIC DNA]</scope>
</reference>
<dbReference type="PANTHER" id="PTHR11706:SF75">
    <property type="entry name" value="ETHYLENE-INSENSITIVE PROTEIN 2"/>
    <property type="match status" value="1"/>
</dbReference>
<feature type="transmembrane region" description="Helical" evidence="7">
    <location>
        <begin position="357"/>
        <end position="377"/>
    </location>
</feature>
<dbReference type="GO" id="GO:0005886">
    <property type="term" value="C:plasma membrane"/>
    <property type="evidence" value="ECO:0007669"/>
    <property type="project" value="TreeGrafter"/>
</dbReference>
<evidence type="ECO:0000256" key="3">
    <source>
        <dbReference type="ARBA" id="ARBA00022692"/>
    </source>
</evidence>
<evidence type="ECO:0000256" key="1">
    <source>
        <dbReference type="ARBA" id="ARBA00004141"/>
    </source>
</evidence>
<organism evidence="8 10">
    <name type="scientific">Punica granatum</name>
    <name type="common">Pomegranate</name>
    <dbReference type="NCBI Taxonomy" id="22663"/>
    <lineage>
        <taxon>Eukaryota</taxon>
        <taxon>Viridiplantae</taxon>
        <taxon>Streptophyta</taxon>
        <taxon>Embryophyta</taxon>
        <taxon>Tracheophyta</taxon>
        <taxon>Spermatophyta</taxon>
        <taxon>Magnoliopsida</taxon>
        <taxon>eudicotyledons</taxon>
        <taxon>Gunneridae</taxon>
        <taxon>Pentapetalae</taxon>
        <taxon>rosids</taxon>
        <taxon>malvids</taxon>
        <taxon>Myrtales</taxon>
        <taxon>Lythraceae</taxon>
        <taxon>Punica</taxon>
    </lineage>
</organism>
<feature type="compositionally biased region" description="Polar residues" evidence="6">
    <location>
        <begin position="717"/>
        <end position="728"/>
    </location>
</feature>
<evidence type="ECO:0000256" key="4">
    <source>
        <dbReference type="ARBA" id="ARBA00022989"/>
    </source>
</evidence>
<dbReference type="Pfam" id="PF01566">
    <property type="entry name" value="Nramp"/>
    <property type="match status" value="1"/>
</dbReference>
<evidence type="ECO:0000313" key="10">
    <source>
        <dbReference type="RefSeq" id="XP_031378873.1"/>
    </source>
</evidence>
<feature type="transmembrane region" description="Helical" evidence="7">
    <location>
        <begin position="92"/>
        <end position="116"/>
    </location>
</feature>
<feature type="transmembrane region" description="Helical" evidence="7">
    <location>
        <begin position="239"/>
        <end position="257"/>
    </location>
</feature>
<dbReference type="InterPro" id="IPR017187">
    <property type="entry name" value="EIN2"/>
</dbReference>
<keyword evidence="8" id="KW-1185">Reference proteome</keyword>
<proteinExistence type="inferred from homology"/>
<dbReference type="GO" id="GO:0015086">
    <property type="term" value="F:cadmium ion transmembrane transporter activity"/>
    <property type="evidence" value="ECO:0007669"/>
    <property type="project" value="TreeGrafter"/>
</dbReference>
<evidence type="ECO:0000256" key="6">
    <source>
        <dbReference type="SAM" id="MobiDB-lite"/>
    </source>
</evidence>
<feature type="transmembrane region" description="Helical" evidence="7">
    <location>
        <begin position="196"/>
        <end position="218"/>
    </location>
</feature>
<dbReference type="RefSeq" id="XP_031378872.1">
    <property type="nucleotide sequence ID" value="XM_031523012.1"/>
</dbReference>
<dbReference type="PRINTS" id="PR00447">
    <property type="entry name" value="NATRESASSCMP"/>
</dbReference>
<dbReference type="PIRSF" id="PIRSF037378">
    <property type="entry name" value="EIN2"/>
    <property type="match status" value="1"/>
</dbReference>
<feature type="compositionally biased region" description="Polar residues" evidence="6">
    <location>
        <begin position="741"/>
        <end position="769"/>
    </location>
</feature>
<gene>
    <name evidence="9 10" type="primary">LOC116194251</name>
</gene>
<feature type="transmembrane region" description="Helical" evidence="7">
    <location>
        <begin position="12"/>
        <end position="32"/>
    </location>
</feature>
<keyword evidence="4 7" id="KW-1133">Transmembrane helix</keyword>
<feature type="transmembrane region" description="Helical" evidence="7">
    <location>
        <begin position="397"/>
        <end position="419"/>
    </location>
</feature>
<evidence type="ECO:0000256" key="5">
    <source>
        <dbReference type="ARBA" id="ARBA00023136"/>
    </source>
</evidence>
<name>A0A6P8CCV8_PUNGR</name>
<reference evidence="9 10" key="2">
    <citation type="submission" date="2025-04" db="UniProtKB">
        <authorList>
            <consortium name="RefSeq"/>
        </authorList>
    </citation>
    <scope>IDENTIFICATION</scope>
    <source>
        <tissue evidence="9 10">Leaf</tissue>
    </source>
</reference>
<dbReference type="InterPro" id="IPR001046">
    <property type="entry name" value="NRAMP_fam"/>
</dbReference>
<dbReference type="Proteomes" id="UP000515151">
    <property type="component" value="Chromosome 2"/>
</dbReference>
<feature type="transmembrane region" description="Helical" evidence="7">
    <location>
        <begin position="332"/>
        <end position="350"/>
    </location>
</feature>